<comment type="catalytic activity">
    <reaction evidence="2 15">
        <text>1-(5-phospho-beta-D-ribosyl)-ATP + H2O = 1-(5-phospho-beta-D-ribosyl)-5'-AMP + diphosphate + H(+)</text>
        <dbReference type="Rhea" id="RHEA:22828"/>
        <dbReference type="ChEBI" id="CHEBI:15377"/>
        <dbReference type="ChEBI" id="CHEBI:15378"/>
        <dbReference type="ChEBI" id="CHEBI:33019"/>
        <dbReference type="ChEBI" id="CHEBI:59457"/>
        <dbReference type="ChEBI" id="CHEBI:73183"/>
        <dbReference type="EC" id="3.6.1.31"/>
    </reaction>
</comment>
<dbReference type="InterPro" id="IPR002496">
    <property type="entry name" value="PRib_AMP_CycHydrolase_dom"/>
</dbReference>
<dbReference type="InterPro" id="IPR023019">
    <property type="entry name" value="His_synth_HisIE"/>
</dbReference>
<feature type="region of interest" description="Phosphoribosyl-ATP pyrophosphohydrolase" evidence="15">
    <location>
        <begin position="132"/>
        <end position="234"/>
    </location>
</feature>
<dbReference type="SUPFAM" id="SSF101386">
    <property type="entry name" value="all-alpha NTP pyrophosphatases"/>
    <property type="match status" value="1"/>
</dbReference>
<evidence type="ECO:0000256" key="13">
    <source>
        <dbReference type="ARBA" id="ARBA00023102"/>
    </source>
</evidence>
<comment type="pathway">
    <text evidence="4 15">Amino-acid biosynthesis; L-histidine biosynthesis; L-histidine from 5-phospho-alpha-D-ribose 1-diphosphate: step 3/9.</text>
</comment>
<comment type="similarity">
    <text evidence="7 15">In the N-terminal section; belongs to the PRA-CH family.</text>
</comment>
<keyword evidence="11 15" id="KW-0378">Hydrolase</keyword>
<dbReference type="SUPFAM" id="SSF141734">
    <property type="entry name" value="HisI-like"/>
    <property type="match status" value="1"/>
</dbReference>
<comment type="subcellular location">
    <subcellularLocation>
        <location evidence="3 15">Cytoplasm</location>
    </subcellularLocation>
</comment>
<dbReference type="GO" id="GO:0004635">
    <property type="term" value="F:phosphoribosyl-AMP cyclohydrolase activity"/>
    <property type="evidence" value="ECO:0007669"/>
    <property type="project" value="UniProtKB-UniRule"/>
</dbReference>
<dbReference type="HAMAP" id="MF_01020">
    <property type="entry name" value="HisE"/>
    <property type="match status" value="1"/>
</dbReference>
<dbReference type="InterPro" id="IPR021130">
    <property type="entry name" value="PRib-ATP_PPHydrolase-like"/>
</dbReference>
<evidence type="ECO:0000313" key="17">
    <source>
        <dbReference type="EMBL" id="MVN75702.1"/>
    </source>
</evidence>
<sequence length="234" mass="25538">MELDFQKMPDQLIPAIVQDADTGQVLMLGYFNTEAWQQTQAQGRVTFYSRSKNRLWTKGETSGNYLQVVSLHADCDQDAVLVRARPDGPTCHRGTTSCFESEVPQEIGASLSGHPGPVPVGVGMPAPAVGLLVELDRLIERRRLHPAEEPGSYTVRLFEKGLARIAQKVGEEAVETIIDAMAGNRAGVAGEAADLVYHLLVLLRASGSSLDEMLAVLHQRHQRIGAGHRRPLPE</sequence>
<evidence type="ECO:0000313" key="18">
    <source>
        <dbReference type="Proteomes" id="UP000441336"/>
    </source>
</evidence>
<keyword evidence="8 15" id="KW-0963">Cytoplasm</keyword>
<evidence type="ECO:0000256" key="2">
    <source>
        <dbReference type="ARBA" id="ARBA00001460"/>
    </source>
</evidence>
<dbReference type="GO" id="GO:0005737">
    <property type="term" value="C:cytoplasm"/>
    <property type="evidence" value="ECO:0007669"/>
    <property type="project" value="UniProtKB-SubCell"/>
</dbReference>
<dbReference type="GO" id="GO:0005524">
    <property type="term" value="F:ATP binding"/>
    <property type="evidence" value="ECO:0007669"/>
    <property type="project" value="UniProtKB-KW"/>
</dbReference>
<dbReference type="Gene3D" id="3.10.20.810">
    <property type="entry name" value="Phosphoribosyl-AMP cyclohydrolase"/>
    <property type="match status" value="1"/>
</dbReference>
<dbReference type="NCBIfam" id="NF000768">
    <property type="entry name" value="PRK00051.1"/>
    <property type="match status" value="1"/>
</dbReference>
<dbReference type="Proteomes" id="UP000441336">
    <property type="component" value="Unassembled WGS sequence"/>
</dbReference>
<dbReference type="PANTHER" id="PTHR42945:SF9">
    <property type="entry name" value="HISTIDINE BIOSYNTHESIS BIFUNCTIONAL PROTEIN HISIE"/>
    <property type="match status" value="1"/>
</dbReference>
<keyword evidence="18" id="KW-1185">Reference proteome</keyword>
<comment type="caution">
    <text evidence="17">The sequence shown here is derived from an EMBL/GenBank/DDBJ whole genome shotgun (WGS) entry which is preliminary data.</text>
</comment>
<evidence type="ECO:0000256" key="6">
    <source>
        <dbReference type="ARBA" id="ARBA00007731"/>
    </source>
</evidence>
<dbReference type="UniPathway" id="UPA00031">
    <property type="reaction ID" value="UER00007"/>
</dbReference>
<protein>
    <recommendedName>
        <fullName evidence="15">Histidine biosynthesis bifunctional protein HisIE</fullName>
    </recommendedName>
    <domain>
        <recommendedName>
            <fullName evidence="15">Phosphoribosyl-AMP cyclohydrolase</fullName>
            <shortName evidence="15">PRA-CH</shortName>
            <ecNumber evidence="15">3.5.4.19</ecNumber>
        </recommendedName>
    </domain>
    <domain>
        <recommendedName>
            <fullName evidence="15">Phosphoribosyl-ATP pyrophosphatase</fullName>
            <shortName evidence="15">PRA-PH</shortName>
            <ecNumber evidence="15">3.6.1.31</ecNumber>
        </recommendedName>
    </domain>
</protein>
<dbReference type="EC" id="3.6.1.31" evidence="15"/>
<dbReference type="AlphaFoldDB" id="A0A7K1TBL7"/>
<evidence type="ECO:0000256" key="10">
    <source>
        <dbReference type="ARBA" id="ARBA00022741"/>
    </source>
</evidence>
<proteinExistence type="inferred from homology"/>
<dbReference type="EMBL" id="WQKZ01000001">
    <property type="protein sequence ID" value="MVN75702.1"/>
    <property type="molecule type" value="Genomic_DNA"/>
</dbReference>
<evidence type="ECO:0000256" key="4">
    <source>
        <dbReference type="ARBA" id="ARBA00005169"/>
    </source>
</evidence>
<comment type="similarity">
    <text evidence="6 15">In the C-terminal section; belongs to the PRA-PH family.</text>
</comment>
<dbReference type="EC" id="3.5.4.19" evidence="15"/>
<keyword evidence="14 15" id="KW-0511">Multifunctional enzyme</keyword>
<keyword evidence="10 15" id="KW-0547">Nucleotide-binding</keyword>
<comment type="catalytic activity">
    <reaction evidence="1 15">
        <text>1-(5-phospho-beta-D-ribosyl)-5'-AMP + H2O = 1-(5-phospho-beta-D-ribosyl)-5-[(5-phospho-beta-D-ribosylamino)methylideneamino]imidazole-4-carboxamide</text>
        <dbReference type="Rhea" id="RHEA:20049"/>
        <dbReference type="ChEBI" id="CHEBI:15377"/>
        <dbReference type="ChEBI" id="CHEBI:58435"/>
        <dbReference type="ChEBI" id="CHEBI:59457"/>
        <dbReference type="EC" id="3.5.4.19"/>
    </reaction>
</comment>
<evidence type="ECO:0000256" key="3">
    <source>
        <dbReference type="ARBA" id="ARBA00004496"/>
    </source>
</evidence>
<dbReference type="NCBIfam" id="NF002747">
    <property type="entry name" value="PRK02759.1"/>
    <property type="match status" value="1"/>
</dbReference>
<dbReference type="CDD" id="cd11534">
    <property type="entry name" value="NTP-PPase_HisIE_like"/>
    <property type="match status" value="1"/>
</dbReference>
<evidence type="ECO:0000256" key="1">
    <source>
        <dbReference type="ARBA" id="ARBA00000024"/>
    </source>
</evidence>
<organism evidence="17 18">
    <name type="scientific">Hymenobacter ginkgonis</name>
    <dbReference type="NCBI Taxonomy" id="2682976"/>
    <lineage>
        <taxon>Bacteria</taxon>
        <taxon>Pseudomonadati</taxon>
        <taxon>Bacteroidota</taxon>
        <taxon>Cytophagia</taxon>
        <taxon>Cytophagales</taxon>
        <taxon>Hymenobacteraceae</taxon>
        <taxon>Hymenobacter</taxon>
    </lineage>
</organism>
<dbReference type="Pfam" id="PF01502">
    <property type="entry name" value="PRA-CH"/>
    <property type="match status" value="1"/>
</dbReference>
<keyword evidence="12 15" id="KW-0067">ATP-binding</keyword>
<feature type="domain" description="Phosphoribosyl-AMP cyclohydrolase" evidence="16">
    <location>
        <begin position="27"/>
        <end position="100"/>
    </location>
</feature>
<evidence type="ECO:0000256" key="7">
    <source>
        <dbReference type="ARBA" id="ARBA00008299"/>
    </source>
</evidence>
<evidence type="ECO:0000256" key="12">
    <source>
        <dbReference type="ARBA" id="ARBA00022840"/>
    </source>
</evidence>
<evidence type="ECO:0000256" key="8">
    <source>
        <dbReference type="ARBA" id="ARBA00022490"/>
    </source>
</evidence>
<evidence type="ECO:0000259" key="16">
    <source>
        <dbReference type="Pfam" id="PF01502"/>
    </source>
</evidence>
<dbReference type="InterPro" id="IPR008179">
    <property type="entry name" value="HisE"/>
</dbReference>
<evidence type="ECO:0000256" key="9">
    <source>
        <dbReference type="ARBA" id="ARBA00022605"/>
    </source>
</evidence>
<dbReference type="NCBIfam" id="TIGR03188">
    <property type="entry name" value="histidine_hisI"/>
    <property type="match status" value="1"/>
</dbReference>
<keyword evidence="9 15" id="KW-0028">Amino-acid biosynthesis</keyword>
<gene>
    <name evidence="15" type="primary">hisI</name>
    <name evidence="15" type="synonym">hisIE</name>
    <name evidence="17" type="ORF">GO988_05125</name>
</gene>
<evidence type="ECO:0000256" key="15">
    <source>
        <dbReference type="HAMAP-Rule" id="MF_01019"/>
    </source>
</evidence>
<dbReference type="GO" id="GO:0000105">
    <property type="term" value="P:L-histidine biosynthetic process"/>
    <property type="evidence" value="ECO:0007669"/>
    <property type="project" value="UniProtKB-UniRule"/>
</dbReference>
<evidence type="ECO:0000256" key="14">
    <source>
        <dbReference type="ARBA" id="ARBA00023268"/>
    </source>
</evidence>
<name>A0A7K1TBL7_9BACT</name>
<evidence type="ECO:0000256" key="11">
    <source>
        <dbReference type="ARBA" id="ARBA00022801"/>
    </source>
</evidence>
<dbReference type="RefSeq" id="WP_157562421.1">
    <property type="nucleotide sequence ID" value="NZ_WQKZ01000001.1"/>
</dbReference>
<evidence type="ECO:0000256" key="5">
    <source>
        <dbReference type="ARBA" id="ARBA00005204"/>
    </source>
</evidence>
<dbReference type="GO" id="GO:0004636">
    <property type="term" value="F:phosphoribosyl-ATP diphosphatase activity"/>
    <property type="evidence" value="ECO:0007669"/>
    <property type="project" value="UniProtKB-UniRule"/>
</dbReference>
<comment type="pathway">
    <text evidence="5 15">Amino-acid biosynthesis; L-histidine biosynthesis; L-histidine from 5-phospho-alpha-D-ribose 1-diphosphate: step 2/9.</text>
</comment>
<keyword evidence="13 15" id="KW-0368">Histidine biosynthesis</keyword>
<dbReference type="InterPro" id="IPR038019">
    <property type="entry name" value="PRib_AMP_CycHydrolase_sf"/>
</dbReference>
<reference evidence="17 18" key="1">
    <citation type="submission" date="2019-12" db="EMBL/GenBank/DDBJ databases">
        <title>Hymenobacter sp. HMF4947 Genome sequencing and assembly.</title>
        <authorList>
            <person name="Kang H."/>
            <person name="Cha I."/>
            <person name="Kim H."/>
            <person name="Joh K."/>
        </authorList>
    </citation>
    <scope>NUCLEOTIDE SEQUENCE [LARGE SCALE GENOMIC DNA]</scope>
    <source>
        <strain evidence="17 18">HMF4947</strain>
    </source>
</reference>
<dbReference type="PANTHER" id="PTHR42945">
    <property type="entry name" value="HISTIDINE BIOSYNTHESIS BIFUNCTIONAL PROTEIN"/>
    <property type="match status" value="1"/>
</dbReference>
<dbReference type="Gene3D" id="1.10.287.1080">
    <property type="entry name" value="MazG-like"/>
    <property type="match status" value="1"/>
</dbReference>
<accession>A0A7K1TBL7</accession>
<dbReference type="Pfam" id="PF01503">
    <property type="entry name" value="PRA-PH"/>
    <property type="match status" value="1"/>
</dbReference>
<dbReference type="HAMAP" id="MF_01019">
    <property type="entry name" value="HisIE"/>
    <property type="match status" value="1"/>
</dbReference>
<feature type="region of interest" description="Phosphoribosyl-AMP cyclohydrolase" evidence="15">
    <location>
        <begin position="1"/>
        <end position="131"/>
    </location>
</feature>
<dbReference type="FunFam" id="3.10.20.810:FF:000001">
    <property type="entry name" value="Histidine biosynthesis bifunctional protein HisIE"/>
    <property type="match status" value="1"/>
</dbReference>